<dbReference type="PANTHER" id="PTHR42990:SF1">
    <property type="entry name" value="AAA+ ATPASE DOMAIN-CONTAINING PROTEIN"/>
    <property type="match status" value="1"/>
</dbReference>
<keyword evidence="2" id="KW-0067">ATP-binding</keyword>
<dbReference type="EMBL" id="DSVL01000236">
    <property type="protein sequence ID" value="HFH29374.1"/>
    <property type="molecule type" value="Genomic_DNA"/>
</dbReference>
<dbReference type="AlphaFoldDB" id="A0A7C3ED96"/>
<dbReference type="GO" id="GO:0005524">
    <property type="term" value="F:ATP binding"/>
    <property type="evidence" value="ECO:0007669"/>
    <property type="project" value="UniProtKB-KW"/>
</dbReference>
<dbReference type="Pfam" id="PF13173">
    <property type="entry name" value="AAA_14"/>
    <property type="match status" value="1"/>
</dbReference>
<dbReference type="InterPro" id="IPR027417">
    <property type="entry name" value="P-loop_NTPase"/>
</dbReference>
<gene>
    <name evidence="2" type="ORF">ENS59_07660</name>
</gene>
<proteinExistence type="predicted"/>
<reference evidence="2" key="1">
    <citation type="journal article" date="2020" name="mSystems">
        <title>Genome- and Community-Level Interaction Insights into Carbon Utilization and Element Cycling Functions of Hydrothermarchaeota in Hydrothermal Sediment.</title>
        <authorList>
            <person name="Zhou Z."/>
            <person name="Liu Y."/>
            <person name="Xu W."/>
            <person name="Pan J."/>
            <person name="Luo Z.H."/>
            <person name="Li M."/>
        </authorList>
    </citation>
    <scope>NUCLEOTIDE SEQUENCE [LARGE SCALE GENOMIC DNA]</scope>
    <source>
        <strain evidence="2">SpSt-503</strain>
    </source>
</reference>
<accession>A0A7C3ED96</accession>
<organism evidence="2">
    <name type="scientific">Gracilinema caldarium</name>
    <dbReference type="NCBI Taxonomy" id="215591"/>
    <lineage>
        <taxon>Bacteria</taxon>
        <taxon>Pseudomonadati</taxon>
        <taxon>Spirochaetota</taxon>
        <taxon>Spirochaetia</taxon>
        <taxon>Spirochaetales</taxon>
        <taxon>Breznakiellaceae</taxon>
        <taxon>Gracilinema</taxon>
    </lineage>
</organism>
<dbReference type="SUPFAM" id="SSF52540">
    <property type="entry name" value="P-loop containing nucleoside triphosphate hydrolases"/>
    <property type="match status" value="1"/>
</dbReference>
<sequence>MDALLNELQAGMQRRLLALPERIRPFTTSFTSLPRAISLTGPRGVGKTVFLLHHAKGKKILYMSADSPLLAGLKLYAIIKQAFLAGYEGVIVDEVHFAKDWSISLKAIYDEYPDRILWISDSSSLILRSGTADLSRRFLQISMPLLSFREFLFLEYGNSYSPIEAFTNSSSYTDSFKVQPEPKILEAWQKYKQQGTRPFYSEGNFSERLIAIMEKSLYYDIPFLVPSITDNNLRLMSSVISTLAQSVIPRLHVSSLCADWGIGSDKLYQLIGAMEAVGLLRVIRYEQDKKAKTAGAKLFLADPALYMVLGSNTGTAREAMVAMFCTNSGWNVYASKDETKGDFIISQFHNGKVIRFLLEVGGSKKVKKSADFVIRDDIDLPGLTALPLWLLGMGW</sequence>
<evidence type="ECO:0000313" key="2">
    <source>
        <dbReference type="EMBL" id="HFH29374.1"/>
    </source>
</evidence>
<keyword evidence="2" id="KW-0547">Nucleotide-binding</keyword>
<comment type="caution">
    <text evidence="2">The sequence shown here is derived from an EMBL/GenBank/DDBJ whole genome shotgun (WGS) entry which is preliminary data.</text>
</comment>
<dbReference type="InterPro" id="IPR041682">
    <property type="entry name" value="AAA_14"/>
</dbReference>
<protein>
    <submittedName>
        <fullName evidence="2">ATP-binding protein</fullName>
    </submittedName>
</protein>
<evidence type="ECO:0000259" key="1">
    <source>
        <dbReference type="Pfam" id="PF13173"/>
    </source>
</evidence>
<name>A0A7C3ED96_9SPIR</name>
<dbReference type="PANTHER" id="PTHR42990">
    <property type="entry name" value="ATPASE"/>
    <property type="match status" value="1"/>
</dbReference>
<feature type="domain" description="AAA" evidence="1">
    <location>
        <begin position="35"/>
        <end position="152"/>
    </location>
</feature>